<dbReference type="RefSeq" id="WP_147183450.1">
    <property type="nucleotide sequence ID" value="NZ_CP042382.1"/>
</dbReference>
<evidence type="ECO:0000256" key="2">
    <source>
        <dbReference type="ARBA" id="ARBA00004713"/>
    </source>
</evidence>
<comment type="catalytic activity">
    <reaction evidence="10 13">
        <text>lipid IVA (E. coli) + CMP-3-deoxy-beta-D-manno-octulosonate = alpha-Kdo-(2-&gt;6)-lipid IVA (E. coli) + CMP + H(+)</text>
        <dbReference type="Rhea" id="RHEA:28066"/>
        <dbReference type="ChEBI" id="CHEBI:15378"/>
        <dbReference type="ChEBI" id="CHEBI:58603"/>
        <dbReference type="ChEBI" id="CHEBI:60364"/>
        <dbReference type="ChEBI" id="CHEBI:60377"/>
        <dbReference type="ChEBI" id="CHEBI:85987"/>
        <dbReference type="EC" id="2.4.99.12"/>
    </reaction>
</comment>
<protein>
    <recommendedName>
        <fullName evidence="5 13">3-deoxy-D-manno-octulosonic acid transferase</fullName>
        <shortName evidence="13">Kdo transferase</shortName>
        <ecNumber evidence="4 13">2.4.99.12</ecNumber>
    </recommendedName>
    <alternativeName>
        <fullName evidence="9 13">Lipid IV(A) 3-deoxy-D-manno-octulosonic acid transferase</fullName>
    </alternativeName>
</protein>
<keyword evidence="6" id="KW-0997">Cell inner membrane</keyword>
<comment type="pathway">
    <text evidence="2 13">Bacterial outer membrane biogenesis; LPS core biosynthesis.</text>
</comment>
<dbReference type="PANTHER" id="PTHR42755">
    <property type="entry name" value="3-DEOXY-MANNO-OCTULOSONATE CYTIDYLYLTRANSFERASE"/>
    <property type="match status" value="1"/>
</dbReference>
<proteinExistence type="inferred from homology"/>
<keyword evidence="7 13" id="KW-0808">Transferase</keyword>
<dbReference type="Gene3D" id="3.40.50.11720">
    <property type="entry name" value="3-Deoxy-D-manno-octulosonic-acid transferase, N-terminal domain"/>
    <property type="match status" value="1"/>
</dbReference>
<comment type="similarity">
    <text evidence="3">Belongs to the glycosyltransferase group 1 family. Glycosyltransferase 30 subfamily.</text>
</comment>
<organism evidence="16 17">
    <name type="scientific">Pistricoccus aurantiacus</name>
    <dbReference type="NCBI Taxonomy" id="1883414"/>
    <lineage>
        <taxon>Bacteria</taxon>
        <taxon>Pseudomonadati</taxon>
        <taxon>Pseudomonadota</taxon>
        <taxon>Gammaproteobacteria</taxon>
        <taxon>Oceanospirillales</taxon>
        <taxon>Halomonadaceae</taxon>
        <taxon>Pistricoccus</taxon>
    </lineage>
</organism>
<gene>
    <name evidence="16" type="ORF">FGL86_04365</name>
</gene>
<dbReference type="GO" id="GO:0009245">
    <property type="term" value="P:lipid A biosynthetic process"/>
    <property type="evidence" value="ECO:0007669"/>
    <property type="project" value="TreeGrafter"/>
</dbReference>
<dbReference type="InterPro" id="IPR039901">
    <property type="entry name" value="Kdotransferase"/>
</dbReference>
<reference evidence="16 17" key="1">
    <citation type="submission" date="2019-06" db="EMBL/GenBank/DDBJ databases">
        <title>Genome analyses of bacteria isolated from kimchi.</title>
        <authorList>
            <person name="Lee S."/>
            <person name="Ahn S."/>
            <person name="Roh S."/>
        </authorList>
    </citation>
    <scope>NUCLEOTIDE SEQUENCE [LARGE SCALE GENOMIC DNA]</scope>
    <source>
        <strain evidence="16 17">CBA4606</strain>
    </source>
</reference>
<dbReference type="NCBIfam" id="NF004388">
    <property type="entry name" value="PRK05749.1-4"/>
    <property type="match status" value="1"/>
</dbReference>
<evidence type="ECO:0000256" key="13">
    <source>
        <dbReference type="RuleBase" id="RU365103"/>
    </source>
</evidence>
<dbReference type="GO" id="GO:0043842">
    <property type="term" value="F:Kdo transferase activity"/>
    <property type="evidence" value="ECO:0007669"/>
    <property type="project" value="UniProtKB-EC"/>
</dbReference>
<dbReference type="GO" id="GO:0005886">
    <property type="term" value="C:plasma membrane"/>
    <property type="evidence" value="ECO:0007669"/>
    <property type="project" value="UniProtKB-SubCell"/>
</dbReference>
<evidence type="ECO:0000259" key="14">
    <source>
        <dbReference type="Pfam" id="PF00534"/>
    </source>
</evidence>
<evidence type="ECO:0000259" key="15">
    <source>
        <dbReference type="Pfam" id="PF04413"/>
    </source>
</evidence>
<evidence type="ECO:0000256" key="7">
    <source>
        <dbReference type="ARBA" id="ARBA00022679"/>
    </source>
</evidence>
<dbReference type="Gene3D" id="3.40.50.2000">
    <property type="entry name" value="Glycogen Phosphorylase B"/>
    <property type="match status" value="1"/>
</dbReference>
<feature type="active site" description="Proton acceptor" evidence="11">
    <location>
        <position position="59"/>
    </location>
</feature>
<evidence type="ECO:0000313" key="17">
    <source>
        <dbReference type="Proteomes" id="UP000321272"/>
    </source>
</evidence>
<accession>A0A5B8SQA5</accession>
<dbReference type="SUPFAM" id="SSF53756">
    <property type="entry name" value="UDP-Glycosyltransferase/glycogen phosphorylase"/>
    <property type="match status" value="1"/>
</dbReference>
<evidence type="ECO:0000256" key="8">
    <source>
        <dbReference type="ARBA" id="ARBA00022968"/>
    </source>
</evidence>
<comment type="function">
    <text evidence="13">Involved in lipopolysaccharide (LPS) biosynthesis. Catalyzes the transfer of 3-deoxy-D-manno-octulosonate (Kdo) residue(s) from CMP-Kdo to lipid IV(A), the tetraacyldisaccharide-1,4'-bisphosphate precursor of lipid A.</text>
</comment>
<dbReference type="Pfam" id="PF00534">
    <property type="entry name" value="Glycos_transf_1"/>
    <property type="match status" value="1"/>
</dbReference>
<name>A0A5B8SQA5_9GAMM</name>
<dbReference type="UniPathway" id="UPA00958"/>
<dbReference type="FunFam" id="3.40.50.2000:FF:000032">
    <property type="entry name" value="3-deoxy-D-manno-octulosonic acid transferase"/>
    <property type="match status" value="1"/>
</dbReference>
<dbReference type="EMBL" id="CP042382">
    <property type="protein sequence ID" value="QEA38384.1"/>
    <property type="molecule type" value="Genomic_DNA"/>
</dbReference>
<dbReference type="KEGG" id="paur:FGL86_04365"/>
<keyword evidence="8" id="KW-0735">Signal-anchor</keyword>
<dbReference type="AlphaFoldDB" id="A0A5B8SQA5"/>
<dbReference type="InterPro" id="IPR001296">
    <property type="entry name" value="Glyco_trans_1"/>
</dbReference>
<evidence type="ECO:0000256" key="5">
    <source>
        <dbReference type="ARBA" id="ARBA00019077"/>
    </source>
</evidence>
<evidence type="ECO:0000256" key="3">
    <source>
        <dbReference type="ARBA" id="ARBA00006380"/>
    </source>
</evidence>
<dbReference type="EC" id="2.4.99.12" evidence="4 13"/>
<dbReference type="PANTHER" id="PTHR42755:SF1">
    <property type="entry name" value="3-DEOXY-D-MANNO-OCTULOSONIC ACID TRANSFERASE, MITOCHONDRIAL-RELATED"/>
    <property type="match status" value="1"/>
</dbReference>
<dbReference type="Pfam" id="PF04413">
    <property type="entry name" value="Glycos_transf_N"/>
    <property type="match status" value="1"/>
</dbReference>
<evidence type="ECO:0000313" key="16">
    <source>
        <dbReference type="EMBL" id="QEA38384.1"/>
    </source>
</evidence>
<evidence type="ECO:0000256" key="9">
    <source>
        <dbReference type="ARBA" id="ARBA00031445"/>
    </source>
</evidence>
<evidence type="ECO:0000256" key="4">
    <source>
        <dbReference type="ARBA" id="ARBA00012621"/>
    </source>
</evidence>
<evidence type="ECO:0000256" key="6">
    <source>
        <dbReference type="ARBA" id="ARBA00022519"/>
    </source>
</evidence>
<evidence type="ECO:0000256" key="12">
    <source>
        <dbReference type="PIRSR" id="PIRSR639901-2"/>
    </source>
</evidence>
<feature type="domain" description="3-deoxy-D-manno-octulosonic-acid transferase N-terminal" evidence="15">
    <location>
        <begin position="36"/>
        <end position="211"/>
    </location>
</feature>
<keyword evidence="13" id="KW-0448">Lipopolysaccharide biosynthesis</keyword>
<evidence type="ECO:0000256" key="11">
    <source>
        <dbReference type="PIRSR" id="PIRSR639901-1"/>
    </source>
</evidence>
<keyword evidence="8" id="KW-0812">Transmembrane</keyword>
<dbReference type="Proteomes" id="UP000321272">
    <property type="component" value="Chromosome"/>
</dbReference>
<evidence type="ECO:0000256" key="10">
    <source>
        <dbReference type="ARBA" id="ARBA00049183"/>
    </source>
</evidence>
<dbReference type="GO" id="GO:0009244">
    <property type="term" value="P:lipopolysaccharide core region biosynthetic process"/>
    <property type="evidence" value="ECO:0007669"/>
    <property type="project" value="UniProtKB-UniRule"/>
</dbReference>
<evidence type="ECO:0000256" key="1">
    <source>
        <dbReference type="ARBA" id="ARBA00004388"/>
    </source>
</evidence>
<keyword evidence="6" id="KW-0472">Membrane</keyword>
<feature type="site" description="Transition state stabilizer" evidence="12">
    <location>
        <position position="209"/>
    </location>
</feature>
<keyword evidence="17" id="KW-1185">Reference proteome</keyword>
<dbReference type="InterPro" id="IPR038107">
    <property type="entry name" value="Glycos_transf_N_sf"/>
</dbReference>
<feature type="site" description="Transition state stabilizer" evidence="12">
    <location>
        <position position="131"/>
    </location>
</feature>
<dbReference type="InterPro" id="IPR007507">
    <property type="entry name" value="Glycos_transf_N"/>
</dbReference>
<dbReference type="FunFam" id="3.40.50.11720:FF:000001">
    <property type="entry name" value="3-deoxy-D-manno-octulosonic acid transferase"/>
    <property type="match status" value="1"/>
</dbReference>
<comment type="subcellular location">
    <subcellularLocation>
        <location evidence="1">Cell inner membrane</location>
        <topology evidence="1">Single-pass membrane protein</topology>
        <orientation evidence="1">Cytoplasmic side</orientation>
    </subcellularLocation>
    <subcellularLocation>
        <location evidence="13">Cell membrane</location>
    </subcellularLocation>
</comment>
<keyword evidence="13" id="KW-1003">Cell membrane</keyword>
<feature type="domain" description="Glycosyl transferase family 1" evidence="14">
    <location>
        <begin position="250"/>
        <end position="398"/>
    </location>
</feature>
<sequence length="424" mass="47015">MGLGAPGALYRAALYVMSPLIWKRVWREQLPGRSRGERLGYIPRAESPLIWLHCASVGEVQAARPLIEALLDAYPDHRLTVTTMTATGAGRVGALAGQSPRLTHHFLPLDFPGAAKRFLTRLDPQSAIFFETELWPNLLTACAARRIPVAVVNARLSAKAYERYRRIRPLMRRTLAQVDWLAAKSPEDLTRFQGLGMPEERATVVGSLKYDLNPSQEEHRQGRQLRQRLGERPVWVAGSTHQGEDELLLDAQRRLLERHPQALLILVPRHPQRFAPVAELCREQRMNVVLRSSGQVPEAATQVYLGDTMGELLRLYAAADIAFVGGSLVPIGGHNLLEPAAMGVPVISGPHLDNFSDIAATLRDANALVEVPDVNALATTLQQLFDNEPERKRLSLAAQGVVERERGALGRIMFGLERLLSHKC</sequence>
<dbReference type="OrthoDB" id="9789797at2"/>